<dbReference type="EMBL" id="JANUCP010000004">
    <property type="protein sequence ID" value="MCS3919843.1"/>
    <property type="molecule type" value="Genomic_DNA"/>
</dbReference>
<evidence type="ECO:0000313" key="2">
    <source>
        <dbReference type="EMBL" id="MCS3919843.1"/>
    </source>
</evidence>
<dbReference type="RefSeq" id="WP_259096727.1">
    <property type="nucleotide sequence ID" value="NZ_CP130454.1"/>
</dbReference>
<gene>
    <name evidence="2" type="ORF">M2350_002260</name>
</gene>
<organism evidence="2 3">
    <name type="scientific">Candidatus Fervidibacter sacchari</name>
    <dbReference type="NCBI Taxonomy" id="1448929"/>
    <lineage>
        <taxon>Bacteria</taxon>
        <taxon>Candidatus Fervidibacterota</taxon>
        <taxon>Candidatus Fervidibacter</taxon>
    </lineage>
</organism>
<sequence>MRQEIEAMRREIQRLERWSAGFAISILLMLAGIIVQNLVK</sequence>
<evidence type="ECO:0000313" key="3">
    <source>
        <dbReference type="Proteomes" id="UP001204798"/>
    </source>
</evidence>
<protein>
    <submittedName>
        <fullName evidence="2">Uncharacterized protein</fullName>
    </submittedName>
</protein>
<accession>A0ABT2ESF2</accession>
<proteinExistence type="predicted"/>
<comment type="caution">
    <text evidence="2">The sequence shown here is derived from an EMBL/GenBank/DDBJ whole genome shotgun (WGS) entry which is preliminary data.</text>
</comment>
<name>A0ABT2ESF2_9BACT</name>
<evidence type="ECO:0000256" key="1">
    <source>
        <dbReference type="SAM" id="Phobius"/>
    </source>
</evidence>
<keyword evidence="1" id="KW-0472">Membrane</keyword>
<keyword evidence="1" id="KW-0812">Transmembrane</keyword>
<keyword evidence="3" id="KW-1185">Reference proteome</keyword>
<keyword evidence="1" id="KW-1133">Transmembrane helix</keyword>
<feature type="transmembrane region" description="Helical" evidence="1">
    <location>
        <begin position="20"/>
        <end position="39"/>
    </location>
</feature>
<dbReference type="Proteomes" id="UP001204798">
    <property type="component" value="Unassembled WGS sequence"/>
</dbReference>
<reference evidence="2 3" key="1">
    <citation type="submission" date="2022-08" db="EMBL/GenBank/DDBJ databases">
        <title>Bacterial and archaeal communities from various locations to study Microbial Dark Matter (Phase II).</title>
        <authorList>
            <person name="Stepanauskas R."/>
        </authorList>
    </citation>
    <scope>NUCLEOTIDE SEQUENCE [LARGE SCALE GENOMIC DNA]</scope>
    <source>
        <strain evidence="2 3">PD1</strain>
    </source>
</reference>